<feature type="region of interest" description="Disordered" evidence="1">
    <location>
        <begin position="128"/>
        <end position="183"/>
    </location>
</feature>
<dbReference type="Pfam" id="PF16969">
    <property type="entry name" value="SRP68"/>
    <property type="match status" value="1"/>
</dbReference>
<dbReference type="GO" id="GO:0008312">
    <property type="term" value="F:7S RNA binding"/>
    <property type="evidence" value="ECO:0007669"/>
    <property type="project" value="InterPro"/>
</dbReference>
<dbReference type="GO" id="GO:0030942">
    <property type="term" value="F:endoplasmic reticulum signal peptide binding"/>
    <property type="evidence" value="ECO:0007669"/>
    <property type="project" value="InterPro"/>
</dbReference>
<comment type="caution">
    <text evidence="2">The sequence shown here is derived from an EMBL/GenBank/DDBJ whole genome shotgun (WGS) entry which is preliminary data.</text>
</comment>
<evidence type="ECO:0000256" key="1">
    <source>
        <dbReference type="SAM" id="MobiDB-lite"/>
    </source>
</evidence>
<sequence>MASAGSAENIRDDLNGLDKAMFLLAKSYSSAGKRTEAYALFCHARTLTDSALQKLANSPDKALIQELKSLSDNCRSNSCIEHATSIMEEEKVPSELSKGVSTMSLGDDKTKENKYLLDMLQSYESAIGEQTPKSISHRSIPTSLPSSAMQSNRARHGIQRDRIPKPREPNEERKEGSPEQFWG</sequence>
<dbReference type="PANTHER" id="PTHR12860">
    <property type="entry name" value="SIGNAL RECOGNITION PARTICLE 68 KDA PROTEIN"/>
    <property type="match status" value="1"/>
</dbReference>
<dbReference type="GO" id="GO:0005786">
    <property type="term" value="C:signal recognition particle, endoplasmic reticulum targeting"/>
    <property type="evidence" value="ECO:0007669"/>
    <property type="project" value="InterPro"/>
</dbReference>
<evidence type="ECO:0000313" key="2">
    <source>
        <dbReference type="EMBL" id="KAF8701700.1"/>
    </source>
</evidence>
<name>A0A835BLE0_9POAL</name>
<dbReference type="Proteomes" id="UP000636709">
    <property type="component" value="Unassembled WGS sequence"/>
</dbReference>
<feature type="compositionally biased region" description="Polar residues" evidence="1">
    <location>
        <begin position="131"/>
        <end position="152"/>
    </location>
</feature>
<dbReference type="GO" id="GO:0005047">
    <property type="term" value="F:signal recognition particle binding"/>
    <property type="evidence" value="ECO:0007669"/>
    <property type="project" value="InterPro"/>
</dbReference>
<accession>A0A835BLE0</accession>
<feature type="compositionally biased region" description="Basic and acidic residues" evidence="1">
    <location>
        <begin position="158"/>
        <end position="177"/>
    </location>
</feature>
<keyword evidence="3" id="KW-1185">Reference proteome</keyword>
<dbReference type="PANTHER" id="PTHR12860:SF0">
    <property type="entry name" value="SIGNAL RECOGNITION PARTICLE SUBUNIT SRP68"/>
    <property type="match status" value="1"/>
</dbReference>
<dbReference type="EMBL" id="JACEFO010001796">
    <property type="protein sequence ID" value="KAF8701700.1"/>
    <property type="molecule type" value="Genomic_DNA"/>
</dbReference>
<reference evidence="2" key="1">
    <citation type="submission" date="2020-07" db="EMBL/GenBank/DDBJ databases">
        <title>Genome sequence and genetic diversity analysis of an under-domesticated orphan crop, white fonio (Digitaria exilis).</title>
        <authorList>
            <person name="Bennetzen J.L."/>
            <person name="Chen S."/>
            <person name="Ma X."/>
            <person name="Wang X."/>
            <person name="Yssel A.E.J."/>
            <person name="Chaluvadi S.R."/>
            <person name="Johnson M."/>
            <person name="Gangashetty P."/>
            <person name="Hamidou F."/>
            <person name="Sanogo M.D."/>
            <person name="Zwaenepoel A."/>
            <person name="Wallace J."/>
            <person name="Van De Peer Y."/>
            <person name="Van Deynze A."/>
        </authorList>
    </citation>
    <scope>NUCLEOTIDE SEQUENCE</scope>
    <source>
        <tissue evidence="2">Leaves</tissue>
    </source>
</reference>
<gene>
    <name evidence="2" type="ORF">HU200_033439</name>
</gene>
<protein>
    <submittedName>
        <fullName evidence="2">Uncharacterized protein</fullName>
    </submittedName>
</protein>
<dbReference type="AlphaFoldDB" id="A0A835BLE0"/>
<evidence type="ECO:0000313" key="3">
    <source>
        <dbReference type="Proteomes" id="UP000636709"/>
    </source>
</evidence>
<dbReference type="GO" id="GO:0006614">
    <property type="term" value="P:SRP-dependent cotranslational protein targeting to membrane"/>
    <property type="evidence" value="ECO:0007669"/>
    <property type="project" value="InterPro"/>
</dbReference>
<dbReference type="OrthoDB" id="10255118at2759"/>
<organism evidence="2 3">
    <name type="scientific">Digitaria exilis</name>
    <dbReference type="NCBI Taxonomy" id="1010633"/>
    <lineage>
        <taxon>Eukaryota</taxon>
        <taxon>Viridiplantae</taxon>
        <taxon>Streptophyta</taxon>
        <taxon>Embryophyta</taxon>
        <taxon>Tracheophyta</taxon>
        <taxon>Spermatophyta</taxon>
        <taxon>Magnoliopsida</taxon>
        <taxon>Liliopsida</taxon>
        <taxon>Poales</taxon>
        <taxon>Poaceae</taxon>
        <taxon>PACMAD clade</taxon>
        <taxon>Panicoideae</taxon>
        <taxon>Panicodae</taxon>
        <taxon>Paniceae</taxon>
        <taxon>Anthephorinae</taxon>
        <taxon>Digitaria</taxon>
    </lineage>
</organism>
<proteinExistence type="predicted"/>
<dbReference type="InterPro" id="IPR026258">
    <property type="entry name" value="SRP68"/>
</dbReference>